<comment type="caution">
    <text evidence="2">The sequence shown here is derived from an EMBL/GenBank/DDBJ whole genome shotgun (WGS) entry which is preliminary data.</text>
</comment>
<sequence>MQLIKNFCKVLVTALLVTSATAELTKVPRVVDVETNALDKRARITVDQGTVNSATAADELYTEGLSTCIGAAAVGTANQNGGTDKILAHVSASNPENGDFNTQFDRWEQAIRDSQMTDVRLFLSVPRPDVVPAACRAMSDIIDKAKSTCTDLGIGCVTLERRNEDVTGAPPLGTVLIRANKDVEMEGRRVS</sequence>
<reference evidence="2 3" key="1">
    <citation type="submission" date="2023-01" db="EMBL/GenBank/DDBJ databases">
        <title>Analysis of 21 Apiospora genomes using comparative genomics revels a genus with tremendous synthesis potential of carbohydrate active enzymes and secondary metabolites.</title>
        <authorList>
            <person name="Sorensen T."/>
        </authorList>
    </citation>
    <scope>NUCLEOTIDE SEQUENCE [LARGE SCALE GENOMIC DNA]</scope>
    <source>
        <strain evidence="2 3">CBS 33761</strain>
    </source>
</reference>
<proteinExistence type="predicted"/>
<protein>
    <submittedName>
        <fullName evidence="2">Uncharacterized protein</fullName>
    </submittedName>
</protein>
<evidence type="ECO:0000313" key="3">
    <source>
        <dbReference type="Proteomes" id="UP001444661"/>
    </source>
</evidence>
<keyword evidence="1" id="KW-0732">Signal</keyword>
<evidence type="ECO:0000313" key="2">
    <source>
        <dbReference type="EMBL" id="KAK8017846.1"/>
    </source>
</evidence>
<accession>A0ABR1RS99</accession>
<feature type="signal peptide" evidence="1">
    <location>
        <begin position="1"/>
        <end position="22"/>
    </location>
</feature>
<dbReference type="Proteomes" id="UP001444661">
    <property type="component" value="Unassembled WGS sequence"/>
</dbReference>
<keyword evidence="3" id="KW-1185">Reference proteome</keyword>
<feature type="chain" id="PRO_5045084623" evidence="1">
    <location>
        <begin position="23"/>
        <end position="191"/>
    </location>
</feature>
<dbReference type="EMBL" id="JAQQWK010000013">
    <property type="protein sequence ID" value="KAK8017846.1"/>
    <property type="molecule type" value="Genomic_DNA"/>
</dbReference>
<name>A0ABR1RS99_9PEZI</name>
<organism evidence="2 3">
    <name type="scientific">Apiospora rasikravindrae</name>
    <dbReference type="NCBI Taxonomy" id="990691"/>
    <lineage>
        <taxon>Eukaryota</taxon>
        <taxon>Fungi</taxon>
        <taxon>Dikarya</taxon>
        <taxon>Ascomycota</taxon>
        <taxon>Pezizomycotina</taxon>
        <taxon>Sordariomycetes</taxon>
        <taxon>Xylariomycetidae</taxon>
        <taxon>Amphisphaeriales</taxon>
        <taxon>Apiosporaceae</taxon>
        <taxon>Apiospora</taxon>
    </lineage>
</organism>
<evidence type="ECO:0000256" key="1">
    <source>
        <dbReference type="SAM" id="SignalP"/>
    </source>
</evidence>
<gene>
    <name evidence="2" type="ORF">PG993_014172</name>
</gene>